<name>A0A9W8A4N4_9FUNG</name>
<dbReference type="PANTHER" id="PTHR13296:SF0">
    <property type="entry name" value="PRE-MRNA-SPLICING FACTOR SPF27"/>
    <property type="match status" value="1"/>
</dbReference>
<comment type="subcellular location">
    <subcellularLocation>
        <location evidence="1">Nucleus</location>
    </subcellularLocation>
</comment>
<comment type="caution">
    <text evidence="8">The sequence shown here is derived from an EMBL/GenBank/DDBJ whole genome shotgun (WGS) entry which is preliminary data.</text>
</comment>
<evidence type="ECO:0000256" key="6">
    <source>
        <dbReference type="ARBA" id="ARBA00023242"/>
    </source>
</evidence>
<comment type="similarity">
    <text evidence="2">Belongs to the SPF27 family.</text>
</comment>
<sequence>MVDKVRLDALPYIDKEYSNPDIKEKIDKLIESELKNTQDKPPRFSIPKPVTLFEKNPILRAEYDRIKAKKPIEKFDISRYKLEPPPKDKEDDVQEWISAASNAASQLEHQYLRMVNLELLQQFGANAWRIHNFDLERILERLQDSTENLQNEITNINKLRKADQLEAGVKLKELQTRWINSINKSLQIELACKQLEAEVQDLESKLENAQDSQPTNDSS</sequence>
<evidence type="ECO:0000256" key="4">
    <source>
        <dbReference type="ARBA" id="ARBA00022728"/>
    </source>
</evidence>
<keyword evidence="7" id="KW-0175">Coiled coil</keyword>
<evidence type="ECO:0000256" key="2">
    <source>
        <dbReference type="ARBA" id="ARBA00010788"/>
    </source>
</evidence>
<evidence type="ECO:0000256" key="1">
    <source>
        <dbReference type="ARBA" id="ARBA00004123"/>
    </source>
</evidence>
<dbReference type="GO" id="GO:0071013">
    <property type="term" value="C:catalytic step 2 spliceosome"/>
    <property type="evidence" value="ECO:0007669"/>
    <property type="project" value="TreeGrafter"/>
</dbReference>
<evidence type="ECO:0000256" key="3">
    <source>
        <dbReference type="ARBA" id="ARBA00022664"/>
    </source>
</evidence>
<keyword evidence="3" id="KW-0507">mRNA processing</keyword>
<dbReference type="AlphaFoldDB" id="A0A9W8A4N4"/>
<dbReference type="Pfam" id="PF05700">
    <property type="entry name" value="BCAS2"/>
    <property type="match status" value="1"/>
</dbReference>
<dbReference type="OrthoDB" id="205794at2759"/>
<evidence type="ECO:0000313" key="9">
    <source>
        <dbReference type="Proteomes" id="UP001150538"/>
    </source>
</evidence>
<evidence type="ECO:0008006" key="10">
    <source>
        <dbReference type="Google" id="ProtNLM"/>
    </source>
</evidence>
<reference evidence="8" key="1">
    <citation type="submission" date="2022-07" db="EMBL/GenBank/DDBJ databases">
        <title>Phylogenomic reconstructions and comparative analyses of Kickxellomycotina fungi.</title>
        <authorList>
            <person name="Reynolds N.K."/>
            <person name="Stajich J.E."/>
            <person name="Barry K."/>
            <person name="Grigoriev I.V."/>
            <person name="Crous P."/>
            <person name="Smith M.E."/>
        </authorList>
    </citation>
    <scope>NUCLEOTIDE SEQUENCE</scope>
    <source>
        <strain evidence="8">NBRC 100468</strain>
    </source>
</reference>
<organism evidence="8 9">
    <name type="scientific">Mycoemilia scoparia</name>
    <dbReference type="NCBI Taxonomy" id="417184"/>
    <lineage>
        <taxon>Eukaryota</taxon>
        <taxon>Fungi</taxon>
        <taxon>Fungi incertae sedis</taxon>
        <taxon>Zoopagomycota</taxon>
        <taxon>Kickxellomycotina</taxon>
        <taxon>Kickxellomycetes</taxon>
        <taxon>Kickxellales</taxon>
        <taxon>Kickxellaceae</taxon>
        <taxon>Mycoemilia</taxon>
    </lineage>
</organism>
<dbReference type="PANTHER" id="PTHR13296">
    <property type="entry name" value="BCAS2 PROTEIN"/>
    <property type="match status" value="1"/>
</dbReference>
<feature type="coiled-coil region" evidence="7">
    <location>
        <begin position="132"/>
        <end position="212"/>
    </location>
</feature>
<accession>A0A9W8A4N4</accession>
<keyword evidence="6" id="KW-0539">Nucleus</keyword>
<evidence type="ECO:0000313" key="8">
    <source>
        <dbReference type="EMBL" id="KAJ1919500.1"/>
    </source>
</evidence>
<proteinExistence type="inferred from homology"/>
<evidence type="ECO:0000256" key="5">
    <source>
        <dbReference type="ARBA" id="ARBA00023187"/>
    </source>
</evidence>
<dbReference type="InterPro" id="IPR008409">
    <property type="entry name" value="SPF27"/>
</dbReference>
<evidence type="ECO:0000256" key="7">
    <source>
        <dbReference type="SAM" id="Coils"/>
    </source>
</evidence>
<dbReference type="GO" id="GO:0006397">
    <property type="term" value="P:mRNA processing"/>
    <property type="evidence" value="ECO:0007669"/>
    <property type="project" value="UniProtKB-KW"/>
</dbReference>
<dbReference type="EMBL" id="JANBPU010000026">
    <property type="protein sequence ID" value="KAJ1919500.1"/>
    <property type="molecule type" value="Genomic_DNA"/>
</dbReference>
<gene>
    <name evidence="8" type="ORF">H4219_001971</name>
</gene>
<protein>
    <recommendedName>
        <fullName evidence="10">Pre-mRNA-splicing factor SPF27</fullName>
    </recommendedName>
</protein>
<dbReference type="Proteomes" id="UP001150538">
    <property type="component" value="Unassembled WGS sequence"/>
</dbReference>
<dbReference type="GO" id="GO:0000974">
    <property type="term" value="C:Prp19 complex"/>
    <property type="evidence" value="ECO:0007669"/>
    <property type="project" value="TreeGrafter"/>
</dbReference>
<keyword evidence="9" id="KW-1185">Reference proteome</keyword>
<keyword evidence="4" id="KW-0747">Spliceosome</keyword>
<dbReference type="GO" id="GO:0071011">
    <property type="term" value="C:precatalytic spliceosome"/>
    <property type="evidence" value="ECO:0007669"/>
    <property type="project" value="TreeGrafter"/>
</dbReference>
<keyword evidence="5" id="KW-0508">mRNA splicing</keyword>
<dbReference type="GO" id="GO:0008380">
    <property type="term" value="P:RNA splicing"/>
    <property type="evidence" value="ECO:0007669"/>
    <property type="project" value="UniProtKB-KW"/>
</dbReference>